<dbReference type="AlphaFoldDB" id="A0A1T5HTT6"/>
<keyword evidence="1" id="KW-0812">Transmembrane</keyword>
<dbReference type="NCBIfam" id="TIGR02046">
    <property type="entry name" value="sdhC_b558_fam"/>
    <property type="match status" value="1"/>
</dbReference>
<organism evidence="2 3">
    <name type="scientific">Alkalitalea saponilacus</name>
    <dbReference type="NCBI Taxonomy" id="889453"/>
    <lineage>
        <taxon>Bacteria</taxon>
        <taxon>Pseudomonadati</taxon>
        <taxon>Bacteroidota</taxon>
        <taxon>Bacteroidia</taxon>
        <taxon>Marinilabiliales</taxon>
        <taxon>Marinilabiliaceae</taxon>
        <taxon>Alkalitalea</taxon>
    </lineage>
</organism>
<dbReference type="EMBL" id="FUYV01000027">
    <property type="protein sequence ID" value="SKC24042.1"/>
    <property type="molecule type" value="Genomic_DNA"/>
</dbReference>
<name>A0A1T5HTT6_9BACT</name>
<dbReference type="Proteomes" id="UP000191055">
    <property type="component" value="Unassembled WGS sequence"/>
</dbReference>
<feature type="transmembrane region" description="Helical" evidence="1">
    <location>
        <begin position="64"/>
        <end position="81"/>
    </location>
</feature>
<dbReference type="STRING" id="889453.SAMN03080601_03334"/>
<gene>
    <name evidence="2" type="ORF">SAMN03080601_03334</name>
</gene>
<proteinExistence type="predicted"/>
<dbReference type="KEGG" id="asx:CDL62_09135"/>
<dbReference type="Gene3D" id="1.20.1300.10">
    <property type="entry name" value="Fumarate reductase/succinate dehydrogenase, transmembrane subunit"/>
    <property type="match status" value="1"/>
</dbReference>
<dbReference type="InterPro" id="IPR011138">
    <property type="entry name" value="Cytochrome_b-558"/>
</dbReference>
<keyword evidence="3" id="KW-1185">Reference proteome</keyword>
<dbReference type="OrthoDB" id="9802842at2"/>
<protein>
    <submittedName>
        <fullName evidence="2">Succinate dehydrogenase / fumarate reductase cytochrome b subunit</fullName>
    </submittedName>
</protein>
<accession>A0A1T5HTT6</accession>
<feature type="transmembrane region" description="Helical" evidence="1">
    <location>
        <begin position="211"/>
        <end position="231"/>
    </location>
</feature>
<keyword evidence="1" id="KW-0472">Membrane</keyword>
<dbReference type="CDD" id="cd03498">
    <property type="entry name" value="SQR_TypeB_2_TM"/>
    <property type="match status" value="1"/>
</dbReference>
<sequence>MSSLLSSSIGKKLLMGLSGLFLILFLLIHLAINSLMLVPDGGETFNAAAHFMITNPIIKVTEPLLAIGFLVHIIYGFMLTIQNRKARGKDRYASGNKTSGVTWASQNMLILGITLLAFLILHLAHYWVKIKITGDPLLDPVMVNLAGVETMVDNAYALVNTSFGYLWIVIVYAVAGIGLALHLSHGFWSAFQTVGFSNNIWRKRLTAIGQIYAWFVGLGFSLIAVLQYLFYQG</sequence>
<dbReference type="GO" id="GO:0016020">
    <property type="term" value="C:membrane"/>
    <property type="evidence" value="ECO:0007669"/>
    <property type="project" value="InterPro"/>
</dbReference>
<dbReference type="InterPro" id="IPR034804">
    <property type="entry name" value="SQR/QFR_C/D"/>
</dbReference>
<evidence type="ECO:0000313" key="3">
    <source>
        <dbReference type="Proteomes" id="UP000191055"/>
    </source>
</evidence>
<keyword evidence="1" id="KW-1133">Transmembrane helix</keyword>
<evidence type="ECO:0000313" key="2">
    <source>
        <dbReference type="EMBL" id="SKC24042.1"/>
    </source>
</evidence>
<feature type="transmembrane region" description="Helical" evidence="1">
    <location>
        <begin position="108"/>
        <end position="128"/>
    </location>
</feature>
<dbReference type="SUPFAM" id="SSF81343">
    <property type="entry name" value="Fumarate reductase respiratory complex transmembrane subunits"/>
    <property type="match status" value="1"/>
</dbReference>
<evidence type="ECO:0000256" key="1">
    <source>
        <dbReference type="SAM" id="Phobius"/>
    </source>
</evidence>
<dbReference type="RefSeq" id="WP_079558992.1">
    <property type="nucleotide sequence ID" value="NZ_CP021904.1"/>
</dbReference>
<reference evidence="3" key="1">
    <citation type="submission" date="2017-02" db="EMBL/GenBank/DDBJ databases">
        <authorList>
            <person name="Varghese N."/>
            <person name="Submissions S."/>
        </authorList>
    </citation>
    <scope>NUCLEOTIDE SEQUENCE [LARGE SCALE GENOMIC DNA]</scope>
    <source>
        <strain evidence="3">DSM 24412</strain>
    </source>
</reference>
<feature type="transmembrane region" description="Helical" evidence="1">
    <location>
        <begin position="165"/>
        <end position="191"/>
    </location>
</feature>
<feature type="transmembrane region" description="Helical" evidence="1">
    <location>
        <begin position="12"/>
        <end position="32"/>
    </location>
</feature>